<feature type="region of interest" description="Disordered" evidence="1">
    <location>
        <begin position="98"/>
        <end position="118"/>
    </location>
</feature>
<proteinExistence type="predicted"/>
<evidence type="ECO:0000313" key="2">
    <source>
        <dbReference type="EMBL" id="GAA4502485.1"/>
    </source>
</evidence>
<organism evidence="2 3">
    <name type="scientific">Actinoallomurus oryzae</name>
    <dbReference type="NCBI Taxonomy" id="502180"/>
    <lineage>
        <taxon>Bacteria</taxon>
        <taxon>Bacillati</taxon>
        <taxon>Actinomycetota</taxon>
        <taxon>Actinomycetes</taxon>
        <taxon>Streptosporangiales</taxon>
        <taxon>Thermomonosporaceae</taxon>
        <taxon>Actinoallomurus</taxon>
    </lineage>
</organism>
<evidence type="ECO:0000256" key="1">
    <source>
        <dbReference type="SAM" id="MobiDB-lite"/>
    </source>
</evidence>
<sequence length="118" mass="12026">MQREDLTALDSSVDVAQGDGIGRVCGTPASAGTALRRDDPGPAQLAQRPPDHDRIGLDAFGHPVGRHLMLSVALAPRVPSTNSQSSCAQPGLVRPAIPANSSLSCDNVSSSAARSSSA</sequence>
<reference evidence="3" key="1">
    <citation type="journal article" date="2019" name="Int. J. Syst. Evol. Microbiol.">
        <title>The Global Catalogue of Microorganisms (GCM) 10K type strain sequencing project: providing services to taxonomists for standard genome sequencing and annotation.</title>
        <authorList>
            <consortium name="The Broad Institute Genomics Platform"/>
            <consortium name="The Broad Institute Genome Sequencing Center for Infectious Disease"/>
            <person name="Wu L."/>
            <person name="Ma J."/>
        </authorList>
    </citation>
    <scope>NUCLEOTIDE SEQUENCE [LARGE SCALE GENOMIC DNA]</scope>
    <source>
        <strain evidence="3">JCM 17933</strain>
    </source>
</reference>
<name>A0ABP8QG53_9ACTN</name>
<feature type="region of interest" description="Disordered" evidence="1">
    <location>
        <begin position="17"/>
        <end position="53"/>
    </location>
</feature>
<evidence type="ECO:0000313" key="3">
    <source>
        <dbReference type="Proteomes" id="UP001500503"/>
    </source>
</evidence>
<accession>A0ABP8QG53</accession>
<gene>
    <name evidence="2" type="ORF">GCM10023191_054130</name>
</gene>
<comment type="caution">
    <text evidence="2">The sequence shown here is derived from an EMBL/GenBank/DDBJ whole genome shotgun (WGS) entry which is preliminary data.</text>
</comment>
<keyword evidence="3" id="KW-1185">Reference proteome</keyword>
<protein>
    <submittedName>
        <fullName evidence="2">Uncharacterized protein</fullName>
    </submittedName>
</protein>
<dbReference type="Proteomes" id="UP001500503">
    <property type="component" value="Unassembled WGS sequence"/>
</dbReference>
<feature type="compositionally biased region" description="Low complexity" evidence="1">
    <location>
        <begin position="101"/>
        <end position="118"/>
    </location>
</feature>
<dbReference type="EMBL" id="BAABHF010000027">
    <property type="protein sequence ID" value="GAA4502485.1"/>
    <property type="molecule type" value="Genomic_DNA"/>
</dbReference>